<dbReference type="InterPro" id="IPR008503">
    <property type="entry name" value="Asp_endopeptidase"/>
</dbReference>
<sequence>MQFISERYRQRAATVAWLLFTLTVTPARAINSDYSNCRHDDRYILGNHETVTRLDQHSVRLTSLIDSGSTISSMDAHDIDVKTHTNGSRWVYFNVPNTNENHDVMIKMVKPLVRYAWIQTHSGKPQKRPVIRATIQLGPLTLPTEFSLIRRSPFKERLLLGKNTLEGVALIDIGGENLLSKNCELVSR</sequence>
<evidence type="ECO:0000313" key="3">
    <source>
        <dbReference type="Proteomes" id="UP001500604"/>
    </source>
</evidence>
<dbReference type="Gene3D" id="2.40.70.10">
    <property type="entry name" value="Acid Proteases"/>
    <property type="match status" value="1"/>
</dbReference>
<gene>
    <name evidence="2" type="ORF">GCM10023116_05850</name>
</gene>
<name>A0ABP8UWN3_9GAMM</name>
<evidence type="ECO:0000313" key="2">
    <source>
        <dbReference type="EMBL" id="GAA4648318.1"/>
    </source>
</evidence>
<dbReference type="RefSeq" id="WP_345193842.1">
    <property type="nucleotide sequence ID" value="NZ_BAABFL010000064.1"/>
</dbReference>
<proteinExistence type="predicted"/>
<dbReference type="InterPro" id="IPR021109">
    <property type="entry name" value="Peptidase_aspartic_dom_sf"/>
</dbReference>
<dbReference type="SUPFAM" id="SSF50630">
    <property type="entry name" value="Acid proteases"/>
    <property type="match status" value="1"/>
</dbReference>
<dbReference type="Pfam" id="PF05618">
    <property type="entry name" value="Zn_protease"/>
    <property type="match status" value="1"/>
</dbReference>
<feature type="domain" description="Retropepsin-like aspartic endopeptidase" evidence="1">
    <location>
        <begin position="44"/>
        <end position="175"/>
    </location>
</feature>
<keyword evidence="3" id="KW-1185">Reference proteome</keyword>
<dbReference type="PANTHER" id="PTHR38037">
    <property type="entry name" value="ZN_PROTEASE DOMAIN-CONTAINING PROTEIN"/>
    <property type="match status" value="1"/>
</dbReference>
<dbReference type="Proteomes" id="UP001500604">
    <property type="component" value="Unassembled WGS sequence"/>
</dbReference>
<dbReference type="PANTHER" id="PTHR38037:SF2">
    <property type="entry name" value="ATP-DEPENDENT ZINC PROTEASE DOMAIN-CONTAINING PROTEIN-RELATED"/>
    <property type="match status" value="1"/>
</dbReference>
<organism evidence="2 3">
    <name type="scientific">Kistimonas scapharcae</name>
    <dbReference type="NCBI Taxonomy" id="1036133"/>
    <lineage>
        <taxon>Bacteria</taxon>
        <taxon>Pseudomonadati</taxon>
        <taxon>Pseudomonadota</taxon>
        <taxon>Gammaproteobacteria</taxon>
        <taxon>Oceanospirillales</taxon>
        <taxon>Endozoicomonadaceae</taxon>
        <taxon>Kistimonas</taxon>
    </lineage>
</organism>
<protein>
    <recommendedName>
        <fullName evidence="1">Retropepsin-like aspartic endopeptidase domain-containing protein</fullName>
    </recommendedName>
</protein>
<reference evidence="3" key="1">
    <citation type="journal article" date="2019" name="Int. J. Syst. Evol. Microbiol.">
        <title>The Global Catalogue of Microorganisms (GCM) 10K type strain sequencing project: providing services to taxonomists for standard genome sequencing and annotation.</title>
        <authorList>
            <consortium name="The Broad Institute Genomics Platform"/>
            <consortium name="The Broad Institute Genome Sequencing Center for Infectious Disease"/>
            <person name="Wu L."/>
            <person name="Ma J."/>
        </authorList>
    </citation>
    <scope>NUCLEOTIDE SEQUENCE [LARGE SCALE GENOMIC DNA]</scope>
    <source>
        <strain evidence="3">JCM 17805</strain>
    </source>
</reference>
<comment type="caution">
    <text evidence="2">The sequence shown here is derived from an EMBL/GenBank/DDBJ whole genome shotgun (WGS) entry which is preliminary data.</text>
</comment>
<dbReference type="EMBL" id="BAABFL010000064">
    <property type="protein sequence ID" value="GAA4648318.1"/>
    <property type="molecule type" value="Genomic_DNA"/>
</dbReference>
<evidence type="ECO:0000259" key="1">
    <source>
        <dbReference type="Pfam" id="PF05618"/>
    </source>
</evidence>
<accession>A0ABP8UWN3</accession>